<reference evidence="2 3" key="1">
    <citation type="submission" date="2019-06" db="EMBL/GenBank/DDBJ databases">
        <title>A chromosomal-level reference genome of Carpinus fangiana (Coryloideae, Betulaceae).</title>
        <authorList>
            <person name="Yang X."/>
            <person name="Wang Z."/>
            <person name="Zhang L."/>
            <person name="Hao G."/>
            <person name="Liu J."/>
            <person name="Yang Y."/>
        </authorList>
    </citation>
    <scope>NUCLEOTIDE SEQUENCE [LARGE SCALE GENOMIC DNA]</scope>
    <source>
        <strain evidence="2">Cfa_2016G</strain>
        <tissue evidence="2">Leaf</tissue>
    </source>
</reference>
<accession>A0A5N6KX65</accession>
<protein>
    <submittedName>
        <fullName evidence="2">Uncharacterized protein</fullName>
    </submittedName>
</protein>
<dbReference type="Proteomes" id="UP000327013">
    <property type="component" value="Unassembled WGS sequence"/>
</dbReference>
<comment type="caution">
    <text evidence="2">The sequence shown here is derived from an EMBL/GenBank/DDBJ whole genome shotgun (WGS) entry which is preliminary data.</text>
</comment>
<feature type="chain" id="PRO_5024410671" evidence="1">
    <location>
        <begin position="19"/>
        <end position="72"/>
    </location>
</feature>
<sequence length="72" mass="7971">MAKKSFSIIRNLIFVVSSTFLATEIRQIAVMDKMDDQDDPKCDLDGDVTFDLEEHGKQEINKTTSTGGSSSN</sequence>
<keyword evidence="1" id="KW-0732">Signal</keyword>
<evidence type="ECO:0000313" key="3">
    <source>
        <dbReference type="Proteomes" id="UP000327013"/>
    </source>
</evidence>
<keyword evidence="3" id="KW-1185">Reference proteome</keyword>
<proteinExistence type="predicted"/>
<evidence type="ECO:0000313" key="2">
    <source>
        <dbReference type="EMBL" id="KAB8349853.1"/>
    </source>
</evidence>
<organism evidence="2 3">
    <name type="scientific">Carpinus fangiana</name>
    <dbReference type="NCBI Taxonomy" id="176857"/>
    <lineage>
        <taxon>Eukaryota</taxon>
        <taxon>Viridiplantae</taxon>
        <taxon>Streptophyta</taxon>
        <taxon>Embryophyta</taxon>
        <taxon>Tracheophyta</taxon>
        <taxon>Spermatophyta</taxon>
        <taxon>Magnoliopsida</taxon>
        <taxon>eudicotyledons</taxon>
        <taxon>Gunneridae</taxon>
        <taxon>Pentapetalae</taxon>
        <taxon>rosids</taxon>
        <taxon>fabids</taxon>
        <taxon>Fagales</taxon>
        <taxon>Betulaceae</taxon>
        <taxon>Carpinus</taxon>
    </lineage>
</organism>
<feature type="signal peptide" evidence="1">
    <location>
        <begin position="1"/>
        <end position="18"/>
    </location>
</feature>
<gene>
    <name evidence="2" type="ORF">FH972_023866</name>
</gene>
<name>A0A5N6KX65_9ROSI</name>
<evidence type="ECO:0000256" key="1">
    <source>
        <dbReference type="SAM" id="SignalP"/>
    </source>
</evidence>
<dbReference type="EMBL" id="VIBQ01000014">
    <property type="protein sequence ID" value="KAB8349853.1"/>
    <property type="molecule type" value="Genomic_DNA"/>
</dbReference>
<dbReference type="AlphaFoldDB" id="A0A5N6KX65"/>